<gene>
    <name evidence="1" type="ORF">S06H3_40275</name>
</gene>
<dbReference type="AlphaFoldDB" id="X1MWT0"/>
<evidence type="ECO:0000313" key="1">
    <source>
        <dbReference type="EMBL" id="GAI36172.1"/>
    </source>
</evidence>
<proteinExistence type="predicted"/>
<dbReference type="EMBL" id="BARV01024703">
    <property type="protein sequence ID" value="GAI36172.1"/>
    <property type="molecule type" value="Genomic_DNA"/>
</dbReference>
<feature type="non-terminal residue" evidence="1">
    <location>
        <position position="44"/>
    </location>
</feature>
<sequence>MYGEDVKNENGTYNYHLRLTKAREFFSKINKGKSLVFHYSNYSN</sequence>
<protein>
    <submittedName>
        <fullName evidence="1">Uncharacterized protein</fullName>
    </submittedName>
</protein>
<reference evidence="1" key="1">
    <citation type="journal article" date="2014" name="Front. Microbiol.">
        <title>High frequency of phylogenetically diverse reductive dehalogenase-homologous genes in deep subseafloor sedimentary metagenomes.</title>
        <authorList>
            <person name="Kawai M."/>
            <person name="Futagami T."/>
            <person name="Toyoda A."/>
            <person name="Takaki Y."/>
            <person name="Nishi S."/>
            <person name="Hori S."/>
            <person name="Arai W."/>
            <person name="Tsubouchi T."/>
            <person name="Morono Y."/>
            <person name="Uchiyama I."/>
            <person name="Ito T."/>
            <person name="Fujiyama A."/>
            <person name="Inagaki F."/>
            <person name="Takami H."/>
        </authorList>
    </citation>
    <scope>NUCLEOTIDE SEQUENCE</scope>
    <source>
        <strain evidence="1">Expedition CK06-06</strain>
    </source>
</reference>
<name>X1MWT0_9ZZZZ</name>
<comment type="caution">
    <text evidence="1">The sequence shown here is derived from an EMBL/GenBank/DDBJ whole genome shotgun (WGS) entry which is preliminary data.</text>
</comment>
<accession>X1MWT0</accession>
<organism evidence="1">
    <name type="scientific">marine sediment metagenome</name>
    <dbReference type="NCBI Taxonomy" id="412755"/>
    <lineage>
        <taxon>unclassified sequences</taxon>
        <taxon>metagenomes</taxon>
        <taxon>ecological metagenomes</taxon>
    </lineage>
</organism>